<organism evidence="15 16">
    <name type="scientific">Elysia marginata</name>
    <dbReference type="NCBI Taxonomy" id="1093978"/>
    <lineage>
        <taxon>Eukaryota</taxon>
        <taxon>Metazoa</taxon>
        <taxon>Spiralia</taxon>
        <taxon>Lophotrochozoa</taxon>
        <taxon>Mollusca</taxon>
        <taxon>Gastropoda</taxon>
        <taxon>Heterobranchia</taxon>
        <taxon>Euthyneura</taxon>
        <taxon>Panpulmonata</taxon>
        <taxon>Sacoglossa</taxon>
        <taxon>Placobranchoidea</taxon>
        <taxon>Plakobranchidae</taxon>
        <taxon>Elysia</taxon>
    </lineage>
</organism>
<dbReference type="InterPro" id="IPR020894">
    <property type="entry name" value="Cadherin_CS"/>
</dbReference>
<evidence type="ECO:0000313" key="15">
    <source>
        <dbReference type="EMBL" id="GFR91006.1"/>
    </source>
</evidence>
<accession>A0AAV4H0W4</accession>
<feature type="domain" description="Cadherin" evidence="14">
    <location>
        <begin position="705"/>
        <end position="780"/>
    </location>
</feature>
<dbReference type="FunFam" id="2.60.40.60:FF:000116">
    <property type="entry name" value="Dachsous cadherin-related 2"/>
    <property type="match status" value="1"/>
</dbReference>
<dbReference type="Pfam" id="PF08266">
    <property type="entry name" value="Cadherin_2"/>
    <property type="match status" value="1"/>
</dbReference>
<evidence type="ECO:0000256" key="7">
    <source>
        <dbReference type="ARBA" id="ARBA00022837"/>
    </source>
</evidence>
<keyword evidence="5" id="KW-0732">Signal</keyword>
<dbReference type="EMBL" id="BMAT01008704">
    <property type="protein sequence ID" value="GFR91006.1"/>
    <property type="molecule type" value="Genomic_DNA"/>
</dbReference>
<evidence type="ECO:0000256" key="13">
    <source>
        <dbReference type="PROSITE-ProRule" id="PRU00043"/>
    </source>
</evidence>
<comment type="subcellular location">
    <subcellularLocation>
        <location evidence="1">Cell membrane</location>
        <topology evidence="1">Single-pass type I membrane protein</topology>
    </subcellularLocation>
</comment>
<evidence type="ECO:0000256" key="9">
    <source>
        <dbReference type="ARBA" id="ARBA00022989"/>
    </source>
</evidence>
<keyword evidence="8" id="KW-0130">Cell adhesion</keyword>
<dbReference type="GO" id="GO:0007156">
    <property type="term" value="P:homophilic cell adhesion via plasma membrane adhesion molecules"/>
    <property type="evidence" value="ECO:0007669"/>
    <property type="project" value="InterPro"/>
</dbReference>
<dbReference type="PRINTS" id="PR00205">
    <property type="entry name" value="CADHERIN"/>
</dbReference>
<keyword evidence="2" id="KW-1003">Cell membrane</keyword>
<dbReference type="FunFam" id="2.60.40.60:FF:000007">
    <property type="entry name" value="Protocadherin alpha 2"/>
    <property type="match status" value="1"/>
</dbReference>
<name>A0AAV4H0W4_9GAST</name>
<dbReference type="PROSITE" id="PS00232">
    <property type="entry name" value="CADHERIN_1"/>
    <property type="match status" value="3"/>
</dbReference>
<evidence type="ECO:0000256" key="8">
    <source>
        <dbReference type="ARBA" id="ARBA00022889"/>
    </source>
</evidence>
<keyword evidence="9" id="KW-1133">Transmembrane helix</keyword>
<dbReference type="GO" id="GO:0005509">
    <property type="term" value="F:calcium ion binding"/>
    <property type="evidence" value="ECO:0007669"/>
    <property type="project" value="UniProtKB-UniRule"/>
</dbReference>
<evidence type="ECO:0000256" key="11">
    <source>
        <dbReference type="ARBA" id="ARBA00023157"/>
    </source>
</evidence>
<evidence type="ECO:0000256" key="1">
    <source>
        <dbReference type="ARBA" id="ARBA00004251"/>
    </source>
</evidence>
<keyword evidence="4" id="KW-0812">Transmembrane</keyword>
<keyword evidence="10" id="KW-0472">Membrane</keyword>
<dbReference type="SMART" id="SM00112">
    <property type="entry name" value="CA"/>
    <property type="match status" value="7"/>
</dbReference>
<dbReference type="PANTHER" id="PTHR24028">
    <property type="entry name" value="CADHERIN-87A"/>
    <property type="match status" value="1"/>
</dbReference>
<evidence type="ECO:0000256" key="2">
    <source>
        <dbReference type="ARBA" id="ARBA00022475"/>
    </source>
</evidence>
<reference evidence="15 16" key="1">
    <citation type="journal article" date="2021" name="Elife">
        <title>Chloroplast acquisition without the gene transfer in kleptoplastic sea slugs, Plakobranchus ocellatus.</title>
        <authorList>
            <person name="Maeda T."/>
            <person name="Takahashi S."/>
            <person name="Yoshida T."/>
            <person name="Shimamura S."/>
            <person name="Takaki Y."/>
            <person name="Nagai Y."/>
            <person name="Toyoda A."/>
            <person name="Suzuki Y."/>
            <person name="Arimoto A."/>
            <person name="Ishii H."/>
            <person name="Satoh N."/>
            <person name="Nishiyama T."/>
            <person name="Hasebe M."/>
            <person name="Maruyama T."/>
            <person name="Minagawa J."/>
            <person name="Obokata J."/>
            <person name="Shigenobu S."/>
        </authorList>
    </citation>
    <scope>NUCLEOTIDE SEQUENCE [LARGE SCALE GENOMIC DNA]</scope>
</reference>
<evidence type="ECO:0000259" key="14">
    <source>
        <dbReference type="PROSITE" id="PS50268"/>
    </source>
</evidence>
<evidence type="ECO:0000256" key="4">
    <source>
        <dbReference type="ARBA" id="ARBA00022692"/>
    </source>
</evidence>
<evidence type="ECO:0000256" key="12">
    <source>
        <dbReference type="ARBA" id="ARBA00023180"/>
    </source>
</evidence>
<dbReference type="CDD" id="cd11304">
    <property type="entry name" value="Cadherin_repeat"/>
    <property type="match status" value="7"/>
</dbReference>
<dbReference type="FunFam" id="2.60.40.60:FF:000039">
    <property type="entry name" value="FAT atypical cadherin 3"/>
    <property type="match status" value="1"/>
</dbReference>
<dbReference type="PANTHER" id="PTHR24028:SF146">
    <property type="entry name" value="CADHERIN 96CB, ISOFORM D-RELATED"/>
    <property type="match status" value="1"/>
</dbReference>
<keyword evidence="12" id="KW-0325">Glycoprotein</keyword>
<feature type="domain" description="Cadherin" evidence="14">
    <location>
        <begin position="582"/>
        <end position="686"/>
    </location>
</feature>
<dbReference type="FunFam" id="2.60.40.60:FF:000134">
    <property type="entry name" value="protocadherin Fat 4"/>
    <property type="match status" value="1"/>
</dbReference>
<keyword evidence="6" id="KW-0677">Repeat</keyword>
<dbReference type="InterPro" id="IPR050174">
    <property type="entry name" value="Protocadherin/Cadherin-CA"/>
</dbReference>
<keyword evidence="7 13" id="KW-0106">Calcium</keyword>
<evidence type="ECO:0000256" key="3">
    <source>
        <dbReference type="ARBA" id="ARBA00022536"/>
    </source>
</evidence>
<evidence type="ECO:0000256" key="6">
    <source>
        <dbReference type="ARBA" id="ARBA00022737"/>
    </source>
</evidence>
<comment type="caution">
    <text evidence="15">The sequence shown here is derived from an EMBL/GenBank/DDBJ whole genome shotgun (WGS) entry which is preliminary data.</text>
</comment>
<dbReference type="FunFam" id="2.60.40.60:FF:000092">
    <property type="entry name" value="Protocadherin 8"/>
    <property type="match status" value="2"/>
</dbReference>
<evidence type="ECO:0000313" key="16">
    <source>
        <dbReference type="Proteomes" id="UP000762676"/>
    </source>
</evidence>
<feature type="domain" description="Cadherin" evidence="14">
    <location>
        <begin position="478"/>
        <end position="581"/>
    </location>
</feature>
<keyword evidence="11" id="KW-1015">Disulfide bond</keyword>
<dbReference type="SUPFAM" id="SSF49313">
    <property type="entry name" value="Cadherin-like"/>
    <property type="match status" value="7"/>
</dbReference>
<feature type="domain" description="Cadherin" evidence="14">
    <location>
        <begin position="40"/>
        <end position="147"/>
    </location>
</feature>
<dbReference type="Proteomes" id="UP000762676">
    <property type="component" value="Unassembled WGS sequence"/>
</dbReference>
<dbReference type="InterPro" id="IPR013164">
    <property type="entry name" value="Cadherin_N"/>
</dbReference>
<gene>
    <name evidence="15" type="ORF">ElyMa_004317600</name>
</gene>
<dbReference type="InterPro" id="IPR002126">
    <property type="entry name" value="Cadherin-like_dom"/>
</dbReference>
<keyword evidence="3" id="KW-0245">EGF-like domain</keyword>
<dbReference type="GO" id="GO:0005886">
    <property type="term" value="C:plasma membrane"/>
    <property type="evidence" value="ECO:0007669"/>
    <property type="project" value="UniProtKB-SubCell"/>
</dbReference>
<dbReference type="InterPro" id="IPR015919">
    <property type="entry name" value="Cadherin-like_sf"/>
</dbReference>
<protein>
    <submittedName>
        <fullName evidence="15">Protocadherin-9</fullName>
    </submittedName>
</protein>
<dbReference type="Gene3D" id="2.60.40.60">
    <property type="entry name" value="Cadherins"/>
    <property type="match status" value="7"/>
</dbReference>
<sequence length="786" mass="85243">MAARMNLSEAFLSRQKTLASSAITSVRCLVLTLLLPHLVFSQNFSFSIREQQPAGLLVGNIGQQLNHDTNGCHAHFIILGGQHSEYFRVDEVTGNLFTNGVLDRELLCPMENTCDLQLQVTIISGFATHILAVTVQLQDINDNSPVFGQAEMTLRILETAPIGEMYVLPRAVDLDTGAGNSVQAYTLSSTFGNEFQLHVNLAVDGTQGLYLVVNSLLDRERIDRYHLILTARDGGNDPSPREGNMTIVVLVDDVNDNQPIFERANYSAQLSDNTTAGQLVMTLRAVDVDSGSNAVVHFRLSSNQENANVTQQFQIDRYTGDLMTLGSLPSGQYRVNVEAVDGGMPSLVGHAVVIVDVVSSGNTRPTMTVTTFNSDHPWAVVSEFAMIGAVVAHVAVSDPDPGVDGLVMCSISGSTFGLRALGNEAYVVTLNTNLDREVQAQYTLTLTCRDNGAPPLSITQDLEVRVQDENDNRPTLTTASNTTVSVYENNNINEVVTHIEATDADVGDNAALTFSILGGPHHTFHIPQGTNVLRLSRVLDREVADTYMVTVLVRDHGHPPMSATATLRINVLDVNDNAPQFAQGSYNLSISENNPIGTYIGRMTAFDDDAGDNSHIDYSILHQPGEPQKFRIQANGFLTAVSSLDHESVSVYNIMIQATDRGTPPLTSQVPVEIRVIDVNDNRPVFMWASSSVTLVLPVPSFQSVFVIQAVDADSGSNGNIQYSLWPQTSSMFQLDPYSGLLFTSRALTTHDVGSHNLTVTATDGGMPPLRTTEILTVVVNADDTL</sequence>
<keyword evidence="16" id="KW-1185">Reference proteome</keyword>
<evidence type="ECO:0000256" key="10">
    <source>
        <dbReference type="ARBA" id="ARBA00023136"/>
    </source>
</evidence>
<feature type="domain" description="Cadherin" evidence="14">
    <location>
        <begin position="148"/>
        <end position="261"/>
    </location>
</feature>
<dbReference type="Pfam" id="PF00028">
    <property type="entry name" value="Cadherin"/>
    <property type="match status" value="6"/>
</dbReference>
<dbReference type="AlphaFoldDB" id="A0AAV4H0W4"/>
<dbReference type="PROSITE" id="PS50268">
    <property type="entry name" value="CADHERIN_2"/>
    <property type="match status" value="6"/>
</dbReference>
<proteinExistence type="predicted"/>
<evidence type="ECO:0000256" key="5">
    <source>
        <dbReference type="ARBA" id="ARBA00022729"/>
    </source>
</evidence>
<feature type="domain" description="Cadherin" evidence="14">
    <location>
        <begin position="262"/>
        <end position="476"/>
    </location>
</feature>